<dbReference type="Pfam" id="PF20149">
    <property type="entry name" value="DUF6532"/>
    <property type="match status" value="1"/>
</dbReference>
<comment type="caution">
    <text evidence="3">The sequence shown here is derived from an EMBL/GenBank/DDBJ whole genome shotgun (WGS) entry which is preliminary data.</text>
</comment>
<dbReference type="AlphaFoldDB" id="A0A8H6WIT7"/>
<organism evidence="3 4">
    <name type="scientific">Mycena chlorophos</name>
    <name type="common">Agaric fungus</name>
    <name type="synonym">Agaricus chlorophos</name>
    <dbReference type="NCBI Taxonomy" id="658473"/>
    <lineage>
        <taxon>Eukaryota</taxon>
        <taxon>Fungi</taxon>
        <taxon>Dikarya</taxon>
        <taxon>Basidiomycota</taxon>
        <taxon>Agaricomycotina</taxon>
        <taxon>Agaricomycetes</taxon>
        <taxon>Agaricomycetidae</taxon>
        <taxon>Agaricales</taxon>
        <taxon>Marasmiineae</taxon>
        <taxon>Mycenaceae</taxon>
        <taxon>Mycena</taxon>
    </lineage>
</organism>
<feature type="compositionally biased region" description="Acidic residues" evidence="1">
    <location>
        <begin position="517"/>
        <end position="529"/>
    </location>
</feature>
<evidence type="ECO:0000313" key="3">
    <source>
        <dbReference type="EMBL" id="KAF7318496.1"/>
    </source>
</evidence>
<evidence type="ECO:0000259" key="2">
    <source>
        <dbReference type="Pfam" id="PF20149"/>
    </source>
</evidence>
<feature type="compositionally biased region" description="Acidic residues" evidence="1">
    <location>
        <begin position="9"/>
        <end position="18"/>
    </location>
</feature>
<reference evidence="3" key="1">
    <citation type="submission" date="2020-05" db="EMBL/GenBank/DDBJ databases">
        <title>Mycena genomes resolve the evolution of fungal bioluminescence.</title>
        <authorList>
            <person name="Tsai I.J."/>
        </authorList>
    </citation>
    <scope>NUCLEOTIDE SEQUENCE</scope>
    <source>
        <strain evidence="3">110903Hualien_Pintung</strain>
    </source>
</reference>
<feature type="compositionally biased region" description="Basic and acidic residues" evidence="1">
    <location>
        <begin position="232"/>
        <end position="243"/>
    </location>
</feature>
<keyword evidence="4" id="KW-1185">Reference proteome</keyword>
<feature type="domain" description="DUF6532" evidence="2">
    <location>
        <begin position="267"/>
        <end position="458"/>
    </location>
</feature>
<dbReference type="Proteomes" id="UP000613580">
    <property type="component" value="Unassembled WGS sequence"/>
</dbReference>
<feature type="compositionally biased region" description="Acidic residues" evidence="1">
    <location>
        <begin position="98"/>
        <end position="116"/>
    </location>
</feature>
<proteinExistence type="predicted"/>
<sequence length="529" mass="58357">MVRPQTIVSDDEDSDFEYADQPPSTAPAKAPAKAPGKPKATSTKAAEPVATGRIRKPSQKQAAMNKENHEDLARANARLRKELKAFKNAGIVPQGVADNDDDDEFESEDGMEDDEPGIGASGRIRPLQDLPQPPEKPARLRRRVPGGKKVAKVRSLLSAPEPTPEQMQLDSQPTPPSSPRRLDTQDPEQEPIVATDDDMPTAPPTSSPSAAAAARRGKRPATSDAEAPPAKRSKDARQPRFRDGVPPTGKPKASQYDATDGAVILRACQTFSCKVLSVTAVPDDDKLAEMVKASWKDGCRVARERVALTHSVRKIIEARLPQVRGKVVDAFRSLVSVCFELERSKSPTVIEANKKIVEDLLREPMSFHYKDTETRTGFGENKIFVQARRLAHFRAAESLAIRYPSTFNPLPIPFLALEFAALEFVLRQWKTGTYVEKKFIEKDIRPLYATHLAKITAWTKINLDTTLKLRQKWYTRASATLEGEQPVVAVSVSLGAEEEAALRAQLESRTGDTDSEKENDDENDDEDAQ</sequence>
<gene>
    <name evidence="3" type="ORF">HMN09_00358900</name>
</gene>
<feature type="region of interest" description="Disordered" evidence="1">
    <location>
        <begin position="89"/>
        <end position="256"/>
    </location>
</feature>
<protein>
    <recommendedName>
        <fullName evidence="2">DUF6532 domain-containing protein</fullName>
    </recommendedName>
</protein>
<name>A0A8H6WIT7_MYCCL</name>
<feature type="compositionally biased region" description="Basic residues" evidence="1">
    <location>
        <begin position="139"/>
        <end position="152"/>
    </location>
</feature>
<dbReference type="InterPro" id="IPR045341">
    <property type="entry name" value="DUF6532"/>
</dbReference>
<dbReference type="OrthoDB" id="3192693at2759"/>
<evidence type="ECO:0000256" key="1">
    <source>
        <dbReference type="SAM" id="MobiDB-lite"/>
    </source>
</evidence>
<dbReference type="EMBL" id="JACAZE010000004">
    <property type="protein sequence ID" value="KAF7318496.1"/>
    <property type="molecule type" value="Genomic_DNA"/>
</dbReference>
<feature type="region of interest" description="Disordered" evidence="1">
    <location>
        <begin position="504"/>
        <end position="529"/>
    </location>
</feature>
<feature type="compositionally biased region" description="Low complexity" evidence="1">
    <location>
        <begin position="22"/>
        <end position="46"/>
    </location>
</feature>
<accession>A0A8H6WIT7</accession>
<feature type="region of interest" description="Disordered" evidence="1">
    <location>
        <begin position="1"/>
        <end position="74"/>
    </location>
</feature>
<feature type="compositionally biased region" description="Acidic residues" evidence="1">
    <location>
        <begin position="185"/>
        <end position="199"/>
    </location>
</feature>
<evidence type="ECO:0000313" key="4">
    <source>
        <dbReference type="Proteomes" id="UP000613580"/>
    </source>
</evidence>